<evidence type="ECO:0000256" key="1">
    <source>
        <dbReference type="ARBA" id="ARBA00022475"/>
    </source>
</evidence>
<evidence type="ECO:0000256" key="2">
    <source>
        <dbReference type="ARBA" id="ARBA00022692"/>
    </source>
</evidence>
<keyword evidence="7" id="KW-1185">Reference proteome</keyword>
<comment type="caution">
    <text evidence="6">The sequence shown here is derived from an EMBL/GenBank/DDBJ whole genome shotgun (WGS) entry which is preliminary data.</text>
</comment>
<keyword evidence="1" id="KW-1003">Cell membrane</keyword>
<gene>
    <name evidence="6" type="ORF">Fcan01_26075</name>
</gene>
<evidence type="ECO:0000256" key="4">
    <source>
        <dbReference type="ARBA" id="ARBA00023136"/>
    </source>
</evidence>
<evidence type="ECO:0000256" key="3">
    <source>
        <dbReference type="ARBA" id="ARBA00022989"/>
    </source>
</evidence>
<dbReference type="InterPro" id="IPR019691">
    <property type="entry name" value="DUF2585"/>
</dbReference>
<keyword evidence="2 5" id="KW-0812">Transmembrane</keyword>
<dbReference type="AlphaFoldDB" id="A0A226D1L1"/>
<name>A0A226D1L1_FOLCA</name>
<reference evidence="6 7" key="1">
    <citation type="submission" date="2015-12" db="EMBL/GenBank/DDBJ databases">
        <title>The genome of Folsomia candida.</title>
        <authorList>
            <person name="Faddeeva A."/>
            <person name="Derks M.F."/>
            <person name="Anvar Y."/>
            <person name="Smit S."/>
            <person name="Van Straalen N."/>
            <person name="Roelofs D."/>
        </authorList>
    </citation>
    <scope>NUCLEOTIDE SEQUENCE [LARGE SCALE GENOMIC DNA]</scope>
    <source>
        <strain evidence="6 7">VU population</strain>
        <tissue evidence="6">Whole body</tissue>
    </source>
</reference>
<dbReference type="Pfam" id="PF10755">
    <property type="entry name" value="DUF2585"/>
    <property type="match status" value="1"/>
</dbReference>
<feature type="transmembrane region" description="Helical" evidence="5">
    <location>
        <begin position="23"/>
        <end position="48"/>
    </location>
</feature>
<dbReference type="GO" id="GO:0005886">
    <property type="term" value="C:plasma membrane"/>
    <property type="evidence" value="ECO:0007669"/>
    <property type="project" value="InterPro"/>
</dbReference>
<organism evidence="6 7">
    <name type="scientific">Folsomia candida</name>
    <name type="common">Springtail</name>
    <dbReference type="NCBI Taxonomy" id="158441"/>
    <lineage>
        <taxon>Eukaryota</taxon>
        <taxon>Metazoa</taxon>
        <taxon>Ecdysozoa</taxon>
        <taxon>Arthropoda</taxon>
        <taxon>Hexapoda</taxon>
        <taxon>Collembola</taxon>
        <taxon>Entomobryomorpha</taxon>
        <taxon>Isotomoidea</taxon>
        <taxon>Isotomidae</taxon>
        <taxon>Proisotominae</taxon>
        <taxon>Folsomia</taxon>
    </lineage>
</organism>
<keyword evidence="4 5" id="KW-0472">Membrane</keyword>
<evidence type="ECO:0000313" key="7">
    <source>
        <dbReference type="Proteomes" id="UP000198287"/>
    </source>
</evidence>
<dbReference type="Proteomes" id="UP000198287">
    <property type="component" value="Unassembled WGS sequence"/>
</dbReference>
<accession>A0A226D1L1</accession>
<evidence type="ECO:0000313" key="6">
    <source>
        <dbReference type="EMBL" id="OXA39109.1"/>
    </source>
</evidence>
<proteinExistence type="predicted"/>
<keyword evidence="3 5" id="KW-1133">Transmembrane helix</keyword>
<sequence length="202" mass="22747">MKVDSSEIDQDSSSPTSQGEMILFYRILSVSGITLCLYLVQYLSLYIANRPSKKKSKNIIYWDSFKYGQISSSHVSDHYSIFNLLAGIGLHYFTSALLGPTREQKFLLALITQIVLESAVNNPFFLDSFGSKLFDTSYSGDTVLNSVMDTVWFMTGNLFAVKLPYPVLLGMLGVLELYRGVYLRENVFSIVLKMKNTLLGLE</sequence>
<dbReference type="EMBL" id="LNIX01000041">
    <property type="protein sequence ID" value="OXA39109.1"/>
    <property type="molecule type" value="Genomic_DNA"/>
</dbReference>
<protein>
    <submittedName>
        <fullName evidence="6">Uncharacterized protein</fullName>
    </submittedName>
</protein>
<evidence type="ECO:0000256" key="5">
    <source>
        <dbReference type="SAM" id="Phobius"/>
    </source>
</evidence>